<dbReference type="Gene3D" id="3.30.1150.10">
    <property type="match status" value="1"/>
</dbReference>
<dbReference type="Pfam" id="PF03544">
    <property type="entry name" value="TonB_C"/>
    <property type="match status" value="1"/>
</dbReference>
<proteinExistence type="predicted"/>
<sequence>MNKRMRVAIAAGDSPSIRFALAVLVALIVWIAFLIQVGHWLRPSPAARVQDKPLEMRVMELDPPKATVATPSVAPPAPVQPVQPAAGKPRQAADPRAHTSTHSRTPPPVPSKPEARPVQNVPPAQSTPAMQEPKTAAEPPARTAAPSDESATAIPSAKSVGDAAAHSISQPLPELPDDLREQAYQTVATARFAIHTDGSVDVELIKPTPNPRLNQILLEALRKWRFFPAMQAGHPVESRQDIRVHFNVN</sequence>
<feature type="compositionally biased region" description="Low complexity" evidence="5">
    <location>
        <begin position="132"/>
        <end position="146"/>
    </location>
</feature>
<feature type="region of interest" description="Disordered" evidence="5">
    <location>
        <begin position="66"/>
        <end position="175"/>
    </location>
</feature>
<evidence type="ECO:0000256" key="2">
    <source>
        <dbReference type="ARBA" id="ARBA00022692"/>
    </source>
</evidence>
<dbReference type="AlphaFoldDB" id="A0AAW3V425"/>
<comment type="caution">
    <text evidence="8">The sequence shown here is derived from an EMBL/GenBank/DDBJ whole genome shotgun (WGS) entry which is preliminary data.</text>
</comment>
<dbReference type="GO" id="GO:0016020">
    <property type="term" value="C:membrane"/>
    <property type="evidence" value="ECO:0007669"/>
    <property type="project" value="UniProtKB-SubCell"/>
</dbReference>
<evidence type="ECO:0000256" key="6">
    <source>
        <dbReference type="SAM" id="Phobius"/>
    </source>
</evidence>
<accession>A0AAW3V425</accession>
<dbReference type="NCBIfam" id="TIGR01352">
    <property type="entry name" value="tonB_Cterm"/>
    <property type="match status" value="1"/>
</dbReference>
<reference evidence="8 9" key="1">
    <citation type="submission" date="2020-08" db="EMBL/GenBank/DDBJ databases">
        <title>Genomic Encyclopedia of Type Strains, Phase IV (KMG-V): Genome sequencing to study the core and pangenomes of soil and plant-associated prokaryotes.</title>
        <authorList>
            <person name="Whitman W."/>
        </authorList>
    </citation>
    <scope>NUCLEOTIDE SEQUENCE [LARGE SCALE GENOMIC DNA]</scope>
    <source>
        <strain evidence="8 9">SEMIA 4013</strain>
    </source>
</reference>
<comment type="subcellular location">
    <subcellularLocation>
        <location evidence="1">Membrane</location>
        <topology evidence="1">Single-pass membrane protein</topology>
    </subcellularLocation>
</comment>
<feature type="domain" description="TonB C-terminal" evidence="7">
    <location>
        <begin position="160"/>
        <end position="249"/>
    </location>
</feature>
<dbReference type="EMBL" id="JACIIK010000010">
    <property type="protein sequence ID" value="MBB6204642.1"/>
    <property type="molecule type" value="Genomic_DNA"/>
</dbReference>
<keyword evidence="4 6" id="KW-0472">Membrane</keyword>
<organism evidence="8 9">
    <name type="scientific">Paraburkholderia fungorum</name>
    <dbReference type="NCBI Taxonomy" id="134537"/>
    <lineage>
        <taxon>Bacteria</taxon>
        <taxon>Pseudomonadati</taxon>
        <taxon>Pseudomonadota</taxon>
        <taxon>Betaproteobacteria</taxon>
        <taxon>Burkholderiales</taxon>
        <taxon>Burkholderiaceae</taxon>
        <taxon>Paraburkholderia</taxon>
    </lineage>
</organism>
<dbReference type="GO" id="GO:0055085">
    <property type="term" value="P:transmembrane transport"/>
    <property type="evidence" value="ECO:0007669"/>
    <property type="project" value="InterPro"/>
</dbReference>
<gene>
    <name evidence="8" type="ORF">GGD69_005536</name>
</gene>
<keyword evidence="2 6" id="KW-0812">Transmembrane</keyword>
<protein>
    <submittedName>
        <fullName evidence="8">Protein TonB</fullName>
    </submittedName>
</protein>
<dbReference type="InterPro" id="IPR037682">
    <property type="entry name" value="TonB_C"/>
</dbReference>
<dbReference type="InterPro" id="IPR006260">
    <property type="entry name" value="TonB/TolA_C"/>
</dbReference>
<evidence type="ECO:0000313" key="8">
    <source>
        <dbReference type="EMBL" id="MBB6204642.1"/>
    </source>
</evidence>
<dbReference type="Proteomes" id="UP000518681">
    <property type="component" value="Unassembled WGS sequence"/>
</dbReference>
<keyword evidence="3 6" id="KW-1133">Transmembrane helix</keyword>
<feature type="transmembrane region" description="Helical" evidence="6">
    <location>
        <begin position="21"/>
        <end position="41"/>
    </location>
</feature>
<evidence type="ECO:0000259" key="7">
    <source>
        <dbReference type="PROSITE" id="PS52015"/>
    </source>
</evidence>
<name>A0AAW3V425_9BURK</name>
<evidence type="ECO:0000313" key="9">
    <source>
        <dbReference type="Proteomes" id="UP000518681"/>
    </source>
</evidence>
<evidence type="ECO:0000256" key="5">
    <source>
        <dbReference type="SAM" id="MobiDB-lite"/>
    </source>
</evidence>
<dbReference type="SUPFAM" id="SSF74653">
    <property type="entry name" value="TolA/TonB C-terminal domain"/>
    <property type="match status" value="1"/>
</dbReference>
<dbReference type="PROSITE" id="PS52015">
    <property type="entry name" value="TONB_CTD"/>
    <property type="match status" value="1"/>
</dbReference>
<evidence type="ECO:0000256" key="3">
    <source>
        <dbReference type="ARBA" id="ARBA00022989"/>
    </source>
</evidence>
<evidence type="ECO:0000256" key="4">
    <source>
        <dbReference type="ARBA" id="ARBA00023136"/>
    </source>
</evidence>
<evidence type="ECO:0000256" key="1">
    <source>
        <dbReference type="ARBA" id="ARBA00004167"/>
    </source>
</evidence>
<dbReference type="RefSeq" id="WP_311733010.1">
    <property type="nucleotide sequence ID" value="NZ_JACIII010000009.1"/>
</dbReference>